<evidence type="ECO:0000259" key="8">
    <source>
        <dbReference type="PROSITE" id="PS50928"/>
    </source>
</evidence>
<keyword evidence="3" id="KW-1003">Cell membrane</keyword>
<keyword evidence="6 7" id="KW-0472">Membrane</keyword>
<evidence type="ECO:0000256" key="1">
    <source>
        <dbReference type="ARBA" id="ARBA00004651"/>
    </source>
</evidence>
<dbReference type="Proteomes" id="UP000838686">
    <property type="component" value="Unassembled WGS sequence"/>
</dbReference>
<feature type="domain" description="ABC transmembrane type-1" evidence="8">
    <location>
        <begin position="85"/>
        <end position="265"/>
    </location>
</feature>
<evidence type="ECO:0000313" key="9">
    <source>
        <dbReference type="EMBL" id="CAH1201826.1"/>
    </source>
</evidence>
<dbReference type="SUPFAM" id="SSF161098">
    <property type="entry name" value="MetI-like"/>
    <property type="match status" value="1"/>
</dbReference>
<proteinExistence type="inferred from homology"/>
<dbReference type="PANTHER" id="PTHR30151">
    <property type="entry name" value="ALKANE SULFONATE ABC TRANSPORTER-RELATED, MEMBRANE SUBUNIT"/>
    <property type="match status" value="1"/>
</dbReference>
<feature type="transmembrane region" description="Helical" evidence="7">
    <location>
        <begin position="126"/>
        <end position="145"/>
    </location>
</feature>
<keyword evidence="10" id="KW-1185">Reference proteome</keyword>
<protein>
    <submittedName>
        <fullName evidence="9">Aliphatic sulfonates transport permease protein SsuC</fullName>
    </submittedName>
</protein>
<feature type="transmembrane region" description="Helical" evidence="7">
    <location>
        <begin position="29"/>
        <end position="51"/>
    </location>
</feature>
<dbReference type="Gene3D" id="1.10.3720.10">
    <property type="entry name" value="MetI-like"/>
    <property type="match status" value="1"/>
</dbReference>
<dbReference type="CDD" id="cd06261">
    <property type="entry name" value="TM_PBP2"/>
    <property type="match status" value="1"/>
</dbReference>
<dbReference type="PANTHER" id="PTHR30151:SF38">
    <property type="entry name" value="ALIPHATIC SULFONATES TRANSPORT PERMEASE PROTEIN SSUC-RELATED"/>
    <property type="match status" value="1"/>
</dbReference>
<sequence>MSKPLELLGQPDRKAQNEKRWAISAKWRARLSSFAIGAILPVSLLAIWQLAGDLGLIDTFFLPTPSMIFAAFGDLFASGDLTYHLGVSLGRAAVGFAIGGSIGLLLGLVVGFSRYGEYVLDPSVQLFRMVPHLAIAPLIILWFGFGEVSKILIIAKGAFFPLYINTFLGIRNVDNKLFDVARVMSFSRWKQIFLLVIPASLPQMFLGLRLSLALSWLGLVVAELIGSQAGIGFLMTIAKQNSIMEIIFVGVILFAVVGKLIDSFVRLLERRFLQWQDSYKG</sequence>
<keyword evidence="4 7" id="KW-0812">Transmembrane</keyword>
<dbReference type="InterPro" id="IPR035906">
    <property type="entry name" value="MetI-like_sf"/>
</dbReference>
<feature type="transmembrane region" description="Helical" evidence="7">
    <location>
        <begin position="214"/>
        <end position="234"/>
    </location>
</feature>
<comment type="similarity">
    <text evidence="7">Belongs to the binding-protein-dependent transport system permease family.</text>
</comment>
<evidence type="ECO:0000313" key="10">
    <source>
        <dbReference type="Proteomes" id="UP000838686"/>
    </source>
</evidence>
<evidence type="ECO:0000256" key="7">
    <source>
        <dbReference type="RuleBase" id="RU363032"/>
    </source>
</evidence>
<feature type="transmembrane region" description="Helical" evidence="7">
    <location>
        <begin position="191"/>
        <end position="208"/>
    </location>
</feature>
<comment type="caution">
    <text evidence="9">The sequence shown here is derived from an EMBL/GenBank/DDBJ whole genome shotgun (WGS) entry which is preliminary data.</text>
</comment>
<organism evidence="9 10">
    <name type="scientific">Paenibacillus plantiphilus</name>
    <dbReference type="NCBI Taxonomy" id="2905650"/>
    <lineage>
        <taxon>Bacteria</taxon>
        <taxon>Bacillati</taxon>
        <taxon>Bacillota</taxon>
        <taxon>Bacilli</taxon>
        <taxon>Bacillales</taxon>
        <taxon>Paenibacillaceae</taxon>
        <taxon>Paenibacillus</taxon>
    </lineage>
</organism>
<keyword evidence="2 7" id="KW-0813">Transport</keyword>
<name>A0ABM9C307_9BACL</name>
<feature type="transmembrane region" description="Helical" evidence="7">
    <location>
        <begin position="151"/>
        <end position="170"/>
    </location>
</feature>
<gene>
    <name evidence="9" type="primary">ssuC_6</name>
    <name evidence="9" type="ORF">PAECIP111893_01739</name>
</gene>
<dbReference type="RefSeq" id="WP_371877677.1">
    <property type="nucleotide sequence ID" value="NZ_CAKMMF010000007.1"/>
</dbReference>
<evidence type="ECO:0000256" key="3">
    <source>
        <dbReference type="ARBA" id="ARBA00022475"/>
    </source>
</evidence>
<evidence type="ECO:0000256" key="2">
    <source>
        <dbReference type="ARBA" id="ARBA00022448"/>
    </source>
</evidence>
<feature type="transmembrane region" description="Helical" evidence="7">
    <location>
        <begin position="246"/>
        <end position="265"/>
    </location>
</feature>
<accession>A0ABM9C307</accession>
<dbReference type="Pfam" id="PF00528">
    <property type="entry name" value="BPD_transp_1"/>
    <property type="match status" value="1"/>
</dbReference>
<feature type="transmembrane region" description="Helical" evidence="7">
    <location>
        <begin position="92"/>
        <end position="114"/>
    </location>
</feature>
<dbReference type="InterPro" id="IPR000515">
    <property type="entry name" value="MetI-like"/>
</dbReference>
<evidence type="ECO:0000256" key="4">
    <source>
        <dbReference type="ARBA" id="ARBA00022692"/>
    </source>
</evidence>
<reference evidence="9" key="1">
    <citation type="submission" date="2022-01" db="EMBL/GenBank/DDBJ databases">
        <authorList>
            <person name="Criscuolo A."/>
        </authorList>
    </citation>
    <scope>NUCLEOTIDE SEQUENCE</scope>
    <source>
        <strain evidence="9">CIP111893</strain>
    </source>
</reference>
<comment type="subcellular location">
    <subcellularLocation>
        <location evidence="1 7">Cell membrane</location>
        <topology evidence="1 7">Multi-pass membrane protein</topology>
    </subcellularLocation>
</comment>
<dbReference type="EMBL" id="CAKMMF010000007">
    <property type="protein sequence ID" value="CAH1201826.1"/>
    <property type="molecule type" value="Genomic_DNA"/>
</dbReference>
<dbReference type="PROSITE" id="PS50928">
    <property type="entry name" value="ABC_TM1"/>
    <property type="match status" value="1"/>
</dbReference>
<evidence type="ECO:0000256" key="5">
    <source>
        <dbReference type="ARBA" id="ARBA00022989"/>
    </source>
</evidence>
<evidence type="ECO:0000256" key="6">
    <source>
        <dbReference type="ARBA" id="ARBA00023136"/>
    </source>
</evidence>
<keyword evidence="5 7" id="KW-1133">Transmembrane helix</keyword>